<feature type="non-terminal residue" evidence="11">
    <location>
        <position position="1"/>
    </location>
</feature>
<proteinExistence type="inferred from homology"/>
<evidence type="ECO:0000256" key="2">
    <source>
        <dbReference type="ARBA" id="ARBA00004611"/>
    </source>
</evidence>
<evidence type="ECO:0000256" key="7">
    <source>
        <dbReference type="ARBA" id="ARBA00023069"/>
    </source>
</evidence>
<keyword evidence="9" id="KW-0966">Cell projection</keyword>
<reference evidence="11" key="1">
    <citation type="submission" date="2020-07" db="EMBL/GenBank/DDBJ databases">
        <title>Clarias magur genome sequencing, assembly and annotation.</title>
        <authorList>
            <person name="Kushwaha B."/>
            <person name="Kumar R."/>
            <person name="Das P."/>
            <person name="Joshi C.G."/>
            <person name="Kumar D."/>
            <person name="Nagpure N.S."/>
            <person name="Pandey M."/>
            <person name="Agarwal S."/>
            <person name="Srivastava S."/>
            <person name="Singh M."/>
            <person name="Sahoo L."/>
            <person name="Jayasankar P."/>
            <person name="Meher P.K."/>
            <person name="Koringa P.G."/>
            <person name="Iquebal M.A."/>
            <person name="Das S.P."/>
            <person name="Bit A."/>
            <person name="Patnaik S."/>
            <person name="Patel N."/>
            <person name="Shah T.M."/>
            <person name="Hinsu A."/>
            <person name="Jena J.K."/>
        </authorList>
    </citation>
    <scope>NUCLEOTIDE SEQUENCE</scope>
    <source>
        <strain evidence="11">CIFAMagur01</strain>
        <tissue evidence="11">Testis</tissue>
    </source>
</reference>
<evidence type="ECO:0000256" key="8">
    <source>
        <dbReference type="ARBA" id="ARBA00023212"/>
    </source>
</evidence>
<evidence type="ECO:0000256" key="5">
    <source>
        <dbReference type="ARBA" id="ARBA00022490"/>
    </source>
</evidence>
<dbReference type="Proteomes" id="UP000727407">
    <property type="component" value="Unassembled WGS sequence"/>
</dbReference>
<evidence type="ECO:0000256" key="10">
    <source>
        <dbReference type="SAM" id="Coils"/>
    </source>
</evidence>
<dbReference type="InterPro" id="IPR042815">
    <property type="entry name" value="DRC10"/>
</dbReference>
<dbReference type="EMBL" id="QNUK01000629">
    <property type="protein sequence ID" value="KAF5890972.1"/>
    <property type="molecule type" value="Genomic_DNA"/>
</dbReference>
<evidence type="ECO:0000313" key="12">
    <source>
        <dbReference type="Proteomes" id="UP000727407"/>
    </source>
</evidence>
<dbReference type="PANTHER" id="PTHR31598:SF1">
    <property type="entry name" value="DYNEIN REGULATORY COMPLEX PROTEIN 10"/>
    <property type="match status" value="1"/>
</dbReference>
<sequence>MATRSRKKLVPPEVQCIVTVLDECVRKIDVISDLPRELVHPGSVPEELGDTAVLSLRDHLRLAREHRSLQDTDAGKDESMASAVQDSLRDFLRHLRPHIEVEPVKTALQGAGPIIEEDQKAVQALWAGLQEFKDVLTERLLVSSREERERRRLGENVRERQRHNVKLLDRVEQEVRAATKHRDDVIGKKDEAIRRMKVSLHQVEREWEEFVQSMQKKAEQQHQSDLRNSEVKQLRLQEEANQLRAQLENLAAQNRERRTTLRTRNSKLETEIENWIQKYDTEMGGKQ</sequence>
<accession>A0A8J4WU26</accession>
<dbReference type="PANTHER" id="PTHR31598">
    <property type="entry name" value="IQ DOMAIN-CONTAINING PROTEIN D"/>
    <property type="match status" value="1"/>
</dbReference>
<comment type="subcellular location">
    <subcellularLocation>
        <location evidence="2">Cytoplasm</location>
        <location evidence="2">Cytoskeleton</location>
        <location evidence="2">Flagellum axoneme</location>
    </subcellularLocation>
</comment>
<evidence type="ECO:0000256" key="9">
    <source>
        <dbReference type="ARBA" id="ARBA00023273"/>
    </source>
</evidence>
<comment type="function">
    <text evidence="1">Component of the nexin-dynein regulatory complex (N-DRC), a key regulator of ciliary/flagellar motility which maintains the alignment and integrity of the distal axoneme and regulates microtubule sliding in motile axonemes.</text>
</comment>
<organism evidence="11 12">
    <name type="scientific">Clarias magur</name>
    <name type="common">Asian catfish</name>
    <name type="synonym">Macropteronotus magur</name>
    <dbReference type="NCBI Taxonomy" id="1594786"/>
    <lineage>
        <taxon>Eukaryota</taxon>
        <taxon>Metazoa</taxon>
        <taxon>Chordata</taxon>
        <taxon>Craniata</taxon>
        <taxon>Vertebrata</taxon>
        <taxon>Euteleostomi</taxon>
        <taxon>Actinopterygii</taxon>
        <taxon>Neopterygii</taxon>
        <taxon>Teleostei</taxon>
        <taxon>Ostariophysi</taxon>
        <taxon>Siluriformes</taxon>
        <taxon>Clariidae</taxon>
        <taxon>Clarias</taxon>
    </lineage>
</organism>
<protein>
    <recommendedName>
        <fullName evidence="4">Dynein regulatory complex protein 10</fullName>
    </recommendedName>
</protein>
<name>A0A8J4WU26_CLAMG</name>
<comment type="similarity">
    <text evidence="3">Belongs to the DRC10 family.</text>
</comment>
<evidence type="ECO:0000256" key="6">
    <source>
        <dbReference type="ARBA" id="ARBA00022846"/>
    </source>
</evidence>
<evidence type="ECO:0000256" key="4">
    <source>
        <dbReference type="ARBA" id="ARBA00021752"/>
    </source>
</evidence>
<dbReference type="OrthoDB" id="536093at2759"/>
<evidence type="ECO:0000256" key="1">
    <source>
        <dbReference type="ARBA" id="ARBA00003029"/>
    </source>
</evidence>
<keyword evidence="8" id="KW-0206">Cytoskeleton</keyword>
<dbReference type="AlphaFoldDB" id="A0A8J4WU26"/>
<keyword evidence="7" id="KW-0969">Cilium</keyword>
<keyword evidence="5" id="KW-0963">Cytoplasm</keyword>
<keyword evidence="10" id="KW-0175">Coiled coil</keyword>
<feature type="coiled-coil region" evidence="10">
    <location>
        <begin position="226"/>
        <end position="278"/>
    </location>
</feature>
<comment type="caution">
    <text evidence="11">The sequence shown here is derived from an EMBL/GenBank/DDBJ whole genome shotgun (WGS) entry which is preliminary data.</text>
</comment>
<evidence type="ECO:0000256" key="3">
    <source>
        <dbReference type="ARBA" id="ARBA00009071"/>
    </source>
</evidence>
<gene>
    <name evidence="11" type="ORF">DAT39_019323</name>
</gene>
<evidence type="ECO:0000313" key="11">
    <source>
        <dbReference type="EMBL" id="KAF5890972.1"/>
    </source>
</evidence>
<keyword evidence="6" id="KW-0282">Flagellum</keyword>
<keyword evidence="12" id="KW-1185">Reference proteome</keyword>